<evidence type="ECO:0000256" key="6">
    <source>
        <dbReference type="PIRSR" id="PIRSR001430-2"/>
    </source>
</evidence>
<dbReference type="Pfam" id="PF01416">
    <property type="entry name" value="PseudoU_synth_1"/>
    <property type="match status" value="2"/>
</dbReference>
<dbReference type="PANTHER" id="PTHR11142:SF0">
    <property type="entry name" value="TRNA PSEUDOURIDINE SYNTHASE-LIKE 1"/>
    <property type="match status" value="1"/>
</dbReference>
<dbReference type="PANTHER" id="PTHR11142">
    <property type="entry name" value="PSEUDOURIDYLATE SYNTHASE"/>
    <property type="match status" value="1"/>
</dbReference>
<organism evidence="9 10">
    <name type="scientific">Calditerricola satsumensis</name>
    <dbReference type="NCBI Taxonomy" id="373054"/>
    <lineage>
        <taxon>Bacteria</taxon>
        <taxon>Bacillati</taxon>
        <taxon>Bacillota</taxon>
        <taxon>Bacilli</taxon>
        <taxon>Bacillales</taxon>
        <taxon>Bacillaceae</taxon>
        <taxon>Calditerricola</taxon>
    </lineage>
</organism>
<dbReference type="HAMAP" id="MF_00171">
    <property type="entry name" value="TruA"/>
    <property type="match status" value="1"/>
</dbReference>
<evidence type="ECO:0000256" key="5">
    <source>
        <dbReference type="PIRSR" id="PIRSR001430-1"/>
    </source>
</evidence>
<evidence type="ECO:0000313" key="9">
    <source>
        <dbReference type="EMBL" id="GGK01946.1"/>
    </source>
</evidence>
<name>A0A8J3B8Y6_9BACI</name>
<comment type="function">
    <text evidence="4">Formation of pseudouridine at positions 38, 39 and 40 in the anticodon stem and loop of transfer RNAs.</text>
</comment>
<dbReference type="NCBIfam" id="TIGR00071">
    <property type="entry name" value="hisT_truA"/>
    <property type="match status" value="1"/>
</dbReference>
<evidence type="ECO:0000256" key="1">
    <source>
        <dbReference type="ARBA" id="ARBA00009375"/>
    </source>
</evidence>
<comment type="caution">
    <text evidence="4">Lacks conserved residue(s) required for the propagation of feature annotation.</text>
</comment>
<dbReference type="GO" id="GO:0031119">
    <property type="term" value="P:tRNA pseudouridine synthesis"/>
    <property type="evidence" value="ECO:0007669"/>
    <property type="project" value="UniProtKB-UniRule"/>
</dbReference>
<dbReference type="Gene3D" id="3.30.70.580">
    <property type="entry name" value="Pseudouridine synthase I, catalytic domain, N-terminal subdomain"/>
    <property type="match status" value="1"/>
</dbReference>
<proteinExistence type="inferred from homology"/>
<dbReference type="InterPro" id="IPR001406">
    <property type="entry name" value="PsdUridine_synth_TruA"/>
</dbReference>
<keyword evidence="3 4" id="KW-0413">Isomerase</keyword>
<feature type="binding site" evidence="4 6">
    <location>
        <position position="110"/>
    </location>
    <ligand>
        <name>substrate</name>
    </ligand>
</feature>
<reference evidence="9" key="1">
    <citation type="journal article" date="2014" name="Int. J. Syst. Evol. Microbiol.">
        <title>Complete genome sequence of Corynebacterium casei LMG S-19264T (=DSM 44701T), isolated from a smear-ripened cheese.</title>
        <authorList>
            <consortium name="US DOE Joint Genome Institute (JGI-PGF)"/>
            <person name="Walter F."/>
            <person name="Albersmeier A."/>
            <person name="Kalinowski J."/>
            <person name="Ruckert C."/>
        </authorList>
    </citation>
    <scope>NUCLEOTIDE SEQUENCE</scope>
    <source>
        <strain evidence="9">JCM 14719</strain>
    </source>
</reference>
<evidence type="ECO:0000256" key="2">
    <source>
        <dbReference type="ARBA" id="ARBA00022694"/>
    </source>
</evidence>
<dbReference type="EC" id="5.4.99.12" evidence="4"/>
<dbReference type="InterPro" id="IPR020097">
    <property type="entry name" value="PsdUridine_synth_TruA_a/b_dom"/>
</dbReference>
<dbReference type="SUPFAM" id="SSF55120">
    <property type="entry name" value="Pseudouridine synthase"/>
    <property type="match status" value="1"/>
</dbReference>
<comment type="subunit">
    <text evidence="4">Homodimer.</text>
</comment>
<dbReference type="CDD" id="cd02570">
    <property type="entry name" value="PseudoU_synth_EcTruA"/>
    <property type="match status" value="1"/>
</dbReference>
<dbReference type="GO" id="GO:0160147">
    <property type="term" value="F:tRNA pseudouridine(38-40) synthase activity"/>
    <property type="evidence" value="ECO:0007669"/>
    <property type="project" value="UniProtKB-EC"/>
</dbReference>
<protein>
    <recommendedName>
        <fullName evidence="4">tRNA pseudouridine synthase A</fullName>
        <ecNumber evidence="4">5.4.99.12</ecNumber>
    </recommendedName>
    <alternativeName>
        <fullName evidence="4">tRNA pseudouridine(38-40) synthase</fullName>
    </alternativeName>
    <alternativeName>
        <fullName evidence="4">tRNA pseudouridylate synthase I</fullName>
    </alternativeName>
    <alternativeName>
        <fullName evidence="4">tRNA-uridine isomerase I</fullName>
    </alternativeName>
</protein>
<keyword evidence="2 4" id="KW-0819">tRNA processing</keyword>
<dbReference type="InterPro" id="IPR020103">
    <property type="entry name" value="PsdUridine_synth_cat_dom_sf"/>
</dbReference>
<accession>A0A8J3B8Y6</accession>
<gene>
    <name evidence="4 9" type="primary">truA</name>
    <name evidence="9" type="ORF">GCM10007043_15030</name>
</gene>
<evidence type="ECO:0000259" key="8">
    <source>
        <dbReference type="Pfam" id="PF01416"/>
    </source>
</evidence>
<comment type="catalytic activity">
    <reaction evidence="4 7">
        <text>uridine(38/39/40) in tRNA = pseudouridine(38/39/40) in tRNA</text>
        <dbReference type="Rhea" id="RHEA:22376"/>
        <dbReference type="Rhea" id="RHEA-COMP:10085"/>
        <dbReference type="Rhea" id="RHEA-COMP:10087"/>
        <dbReference type="ChEBI" id="CHEBI:65314"/>
        <dbReference type="ChEBI" id="CHEBI:65315"/>
        <dbReference type="EC" id="5.4.99.12"/>
    </reaction>
</comment>
<dbReference type="InterPro" id="IPR020094">
    <property type="entry name" value="TruA/RsuA/RluB/E/F_N"/>
</dbReference>
<reference evidence="9" key="2">
    <citation type="submission" date="2020-09" db="EMBL/GenBank/DDBJ databases">
        <authorList>
            <person name="Sun Q."/>
            <person name="Ohkuma M."/>
        </authorList>
    </citation>
    <scope>NUCLEOTIDE SEQUENCE</scope>
    <source>
        <strain evidence="9">JCM 14719</strain>
    </source>
</reference>
<evidence type="ECO:0000256" key="7">
    <source>
        <dbReference type="RuleBase" id="RU003792"/>
    </source>
</evidence>
<dbReference type="Gene3D" id="3.30.70.660">
    <property type="entry name" value="Pseudouridine synthase I, catalytic domain, C-terminal subdomain"/>
    <property type="match status" value="1"/>
</dbReference>
<evidence type="ECO:0000256" key="3">
    <source>
        <dbReference type="ARBA" id="ARBA00023235"/>
    </source>
</evidence>
<feature type="domain" description="Pseudouridine synthase I TruA alpha/beta" evidence="8">
    <location>
        <begin position="8"/>
        <end position="104"/>
    </location>
</feature>
<dbReference type="FunFam" id="3.30.70.580:FF:000001">
    <property type="entry name" value="tRNA pseudouridine synthase A"/>
    <property type="match status" value="1"/>
</dbReference>
<evidence type="ECO:0000313" key="10">
    <source>
        <dbReference type="Proteomes" id="UP000637720"/>
    </source>
</evidence>
<comment type="caution">
    <text evidence="9">The sequence shown here is derived from an EMBL/GenBank/DDBJ whole genome shotgun (WGS) entry which is preliminary data.</text>
</comment>
<keyword evidence="10" id="KW-1185">Reference proteome</keyword>
<dbReference type="Proteomes" id="UP000637720">
    <property type="component" value="Unassembled WGS sequence"/>
</dbReference>
<sequence>MRKIRLTVSYDGTDFSGFQIQPNRRTVQGVLQDALAKLTKAPVHVVGAGRTDAGVHAYGQVVHFETDSRIPVDKWPLALNAVLPPDIVVREAQEVDRAFHARYSATGKTYVYRVDNRRYPDVLARRYAYHVPHALDVERMRAAARHLLGRHDFTSFCSAKTTVKGDRIRHLRRADIVVRGQDIWFCFAADGFLYNMVRILVGTLLEVGQGMRDPEAIPAILAARDRAAAGKTAPPHGLVLWSVSYGDDAHNPVDFASIF</sequence>
<feature type="active site" description="Nucleophile" evidence="4 5">
    <location>
        <position position="52"/>
    </location>
</feature>
<evidence type="ECO:0000256" key="4">
    <source>
        <dbReference type="HAMAP-Rule" id="MF_00171"/>
    </source>
</evidence>
<dbReference type="PIRSF" id="PIRSF001430">
    <property type="entry name" value="tRNA_psdUrid_synth"/>
    <property type="match status" value="1"/>
</dbReference>
<feature type="domain" description="Pseudouridine synthase I TruA alpha/beta" evidence="8">
    <location>
        <begin position="143"/>
        <end position="245"/>
    </location>
</feature>
<dbReference type="GO" id="GO:0003723">
    <property type="term" value="F:RNA binding"/>
    <property type="evidence" value="ECO:0007669"/>
    <property type="project" value="InterPro"/>
</dbReference>
<dbReference type="EMBL" id="BMOF01000028">
    <property type="protein sequence ID" value="GGK01946.1"/>
    <property type="molecule type" value="Genomic_DNA"/>
</dbReference>
<dbReference type="RefSeq" id="WP_054673005.1">
    <property type="nucleotide sequence ID" value="NZ_BMOF01000028.1"/>
</dbReference>
<dbReference type="AlphaFoldDB" id="A0A8J3B8Y6"/>
<comment type="similarity">
    <text evidence="1 4 7">Belongs to the tRNA pseudouridine synthase TruA family.</text>
</comment>
<dbReference type="InterPro" id="IPR020095">
    <property type="entry name" value="PsdUridine_synth_TruA_C"/>
</dbReference>